<proteinExistence type="predicted"/>
<name>A0A8S1QZ65_9CILI</name>
<feature type="compositionally biased region" description="Basic residues" evidence="1">
    <location>
        <begin position="192"/>
        <end position="202"/>
    </location>
</feature>
<sequence>MSKKKESIQPTTLINLKNIDFQAKLDYIQQQLKNKESQTLWKQYQKDVIEKEVTMLNQELEIQSKLQELKLVQTNYPFTNMENQDEQKKIQGYLFDGILCSIADLTLNKHNQDNNQEGKCQNEQQKKKKGRKPGKVGKCGNIEKSKDQSQKGEKEQDKQKEEKNKKKNKGRPKSKINNINQKGIQKGQSKQIKLKPGRKPNKQKVVEGVKNKQKGQIKKVQIKKKIQKKQNKKK</sequence>
<feature type="compositionally biased region" description="Basic residues" evidence="1">
    <location>
        <begin position="126"/>
        <end position="135"/>
    </location>
</feature>
<feature type="compositionally biased region" description="Basic residues" evidence="1">
    <location>
        <begin position="211"/>
        <end position="234"/>
    </location>
</feature>
<feature type="compositionally biased region" description="Polar residues" evidence="1">
    <location>
        <begin position="113"/>
        <end position="123"/>
    </location>
</feature>
<accession>A0A8S1QZ65</accession>
<evidence type="ECO:0000313" key="3">
    <source>
        <dbReference type="Proteomes" id="UP000692954"/>
    </source>
</evidence>
<evidence type="ECO:0000313" key="2">
    <source>
        <dbReference type="EMBL" id="CAD8121056.1"/>
    </source>
</evidence>
<keyword evidence="3" id="KW-1185">Reference proteome</keyword>
<gene>
    <name evidence="2" type="ORF">PSON_ATCC_30995.1.T1290154</name>
</gene>
<protein>
    <submittedName>
        <fullName evidence="2">Uncharacterized protein</fullName>
    </submittedName>
</protein>
<feature type="compositionally biased region" description="Low complexity" evidence="1">
    <location>
        <begin position="181"/>
        <end position="191"/>
    </location>
</feature>
<reference evidence="2" key="1">
    <citation type="submission" date="2021-01" db="EMBL/GenBank/DDBJ databases">
        <authorList>
            <consortium name="Genoscope - CEA"/>
            <person name="William W."/>
        </authorList>
    </citation>
    <scope>NUCLEOTIDE SEQUENCE</scope>
</reference>
<organism evidence="2 3">
    <name type="scientific">Paramecium sonneborni</name>
    <dbReference type="NCBI Taxonomy" id="65129"/>
    <lineage>
        <taxon>Eukaryota</taxon>
        <taxon>Sar</taxon>
        <taxon>Alveolata</taxon>
        <taxon>Ciliophora</taxon>
        <taxon>Intramacronucleata</taxon>
        <taxon>Oligohymenophorea</taxon>
        <taxon>Peniculida</taxon>
        <taxon>Parameciidae</taxon>
        <taxon>Paramecium</taxon>
    </lineage>
</organism>
<comment type="caution">
    <text evidence="2">The sequence shown here is derived from an EMBL/GenBank/DDBJ whole genome shotgun (WGS) entry which is preliminary data.</text>
</comment>
<evidence type="ECO:0000256" key="1">
    <source>
        <dbReference type="SAM" id="MobiDB-lite"/>
    </source>
</evidence>
<feature type="compositionally biased region" description="Basic and acidic residues" evidence="1">
    <location>
        <begin position="141"/>
        <end position="164"/>
    </location>
</feature>
<dbReference type="Proteomes" id="UP000692954">
    <property type="component" value="Unassembled WGS sequence"/>
</dbReference>
<feature type="region of interest" description="Disordered" evidence="1">
    <location>
        <begin position="112"/>
        <end position="234"/>
    </location>
</feature>
<dbReference type="OrthoDB" id="312357at2759"/>
<feature type="compositionally biased region" description="Basic residues" evidence="1">
    <location>
        <begin position="165"/>
        <end position="174"/>
    </location>
</feature>
<dbReference type="AlphaFoldDB" id="A0A8S1QZ65"/>
<dbReference type="EMBL" id="CAJJDN010000129">
    <property type="protein sequence ID" value="CAD8121056.1"/>
    <property type="molecule type" value="Genomic_DNA"/>
</dbReference>